<proteinExistence type="inferred from homology"/>
<dbReference type="AlphaFoldDB" id="A0A4Q8L130"/>
<dbReference type="CDD" id="cd01992">
    <property type="entry name" value="TilS_N"/>
    <property type="match status" value="1"/>
</dbReference>
<keyword evidence="2 8" id="KW-0963">Cytoplasm</keyword>
<evidence type="ECO:0000256" key="2">
    <source>
        <dbReference type="ARBA" id="ARBA00022490"/>
    </source>
</evidence>
<dbReference type="RefSeq" id="WP_130555445.1">
    <property type="nucleotide sequence ID" value="NZ_SHGT01000053.1"/>
</dbReference>
<organism evidence="10 11">
    <name type="scientific">Streptococcus parasuis</name>
    <dbReference type="NCBI Taxonomy" id="1501662"/>
    <lineage>
        <taxon>Bacteria</taxon>
        <taxon>Bacillati</taxon>
        <taxon>Bacillota</taxon>
        <taxon>Bacilli</taxon>
        <taxon>Lactobacillales</taxon>
        <taxon>Streptococcaceae</taxon>
        <taxon>Streptococcus</taxon>
    </lineage>
</organism>
<keyword evidence="6 8" id="KW-0067">ATP-binding</keyword>
<dbReference type="EC" id="6.3.4.19" evidence="8"/>
<dbReference type="OrthoDB" id="9807403at2"/>
<dbReference type="Proteomes" id="UP000291525">
    <property type="component" value="Unassembled WGS sequence"/>
</dbReference>
<dbReference type="GO" id="GO:0032267">
    <property type="term" value="F:tRNA(Ile)-lysidine synthase activity"/>
    <property type="evidence" value="ECO:0007669"/>
    <property type="project" value="UniProtKB-EC"/>
</dbReference>
<dbReference type="Gene3D" id="3.40.50.620">
    <property type="entry name" value="HUPs"/>
    <property type="match status" value="1"/>
</dbReference>
<evidence type="ECO:0000256" key="6">
    <source>
        <dbReference type="ARBA" id="ARBA00022840"/>
    </source>
</evidence>
<feature type="domain" description="Lysidine-tRNA(Ile) synthetase C-terminal" evidence="9">
    <location>
        <begin position="346"/>
        <end position="405"/>
    </location>
</feature>
<dbReference type="GO" id="GO:0005737">
    <property type="term" value="C:cytoplasm"/>
    <property type="evidence" value="ECO:0007669"/>
    <property type="project" value="UniProtKB-SubCell"/>
</dbReference>
<dbReference type="InterPro" id="IPR012796">
    <property type="entry name" value="Lysidine-tRNA-synth_C"/>
</dbReference>
<dbReference type="PANTHER" id="PTHR43033:SF1">
    <property type="entry name" value="TRNA(ILE)-LYSIDINE SYNTHASE-RELATED"/>
    <property type="match status" value="1"/>
</dbReference>
<accession>A0A4Q8L130</accession>
<evidence type="ECO:0000313" key="10">
    <source>
        <dbReference type="EMBL" id="TAA09356.1"/>
    </source>
</evidence>
<comment type="domain">
    <text evidence="8">The N-terminal region contains the highly conserved SGGXDS motif, predicted to be a P-loop motif involved in ATP binding.</text>
</comment>
<keyword evidence="5 8" id="KW-0547">Nucleotide-binding</keyword>
<dbReference type="GO" id="GO:0005524">
    <property type="term" value="F:ATP binding"/>
    <property type="evidence" value="ECO:0007669"/>
    <property type="project" value="UniProtKB-UniRule"/>
</dbReference>
<comment type="caution">
    <text evidence="10">The sequence shown here is derived from an EMBL/GenBank/DDBJ whole genome shotgun (WGS) entry which is preliminary data.</text>
</comment>
<dbReference type="SMART" id="SM00977">
    <property type="entry name" value="TilS_C"/>
    <property type="match status" value="1"/>
</dbReference>
<evidence type="ECO:0000256" key="8">
    <source>
        <dbReference type="HAMAP-Rule" id="MF_01161"/>
    </source>
</evidence>
<sequence>MKKNFLKVTQEGHFFDKHKKVLVAVSGGLDSMNLFHLLYEYSKELGIELGLAHVNHGQREESVTEEKYLKQLAKDCEVPFYLSRFEGIFSEEAARKWRYAFFAEVMEKEGYTALVTAHHADDQAETVLMRLIRGSRLRHLSAIKSIQPFASGELIRPLLSFHKTEFEDLFHFEDSSNTDLGYFRNRVRNNYIPQFKQENPKIDVALNHLADDTNYIYQALRDLTKDISTTDLVSFQQQTPAVQRVLVEEYLDNFPDLQLSRSQFEQLIHILQSNKNYYHILKNDYVLEKNYQNFRIYKIGPETYSQQKKIVIKSEGIFSYNSYIFSLNDPLKDADWVIYFPTDEPILLRGRQAGDTILVNGITKKLRRWFIDHKIPQKIRQEAIIIEQSDKIYGIVKLVTSDLSKFAKNDIIKATLYIKMKE</sequence>
<feature type="binding site" evidence="8">
    <location>
        <begin position="26"/>
        <end position="31"/>
    </location>
    <ligand>
        <name>ATP</name>
        <dbReference type="ChEBI" id="CHEBI:30616"/>
    </ligand>
</feature>
<reference evidence="10 11" key="1">
    <citation type="submission" date="2019-02" db="EMBL/GenBank/DDBJ databases">
        <title>First genome of the species Streptococcus parasuis.</title>
        <authorList>
            <person name="Stevens M.J.A."/>
            <person name="Stephan R."/>
        </authorList>
    </citation>
    <scope>NUCLEOTIDE SEQUENCE [LARGE SCALE GENOMIC DNA]</scope>
    <source>
        <strain evidence="10 11">4253</strain>
    </source>
</reference>
<evidence type="ECO:0000313" key="11">
    <source>
        <dbReference type="Proteomes" id="UP000291525"/>
    </source>
</evidence>
<dbReference type="InterPro" id="IPR014729">
    <property type="entry name" value="Rossmann-like_a/b/a_fold"/>
</dbReference>
<dbReference type="SUPFAM" id="SSF56037">
    <property type="entry name" value="PheT/TilS domain"/>
    <property type="match status" value="1"/>
</dbReference>
<dbReference type="Pfam" id="PF11734">
    <property type="entry name" value="TilS_C"/>
    <property type="match status" value="1"/>
</dbReference>
<gene>
    <name evidence="8 10" type="primary">tilS</name>
    <name evidence="10" type="ORF">EXW74_08045</name>
</gene>
<evidence type="ECO:0000256" key="4">
    <source>
        <dbReference type="ARBA" id="ARBA00022694"/>
    </source>
</evidence>
<keyword evidence="4 8" id="KW-0819">tRNA processing</keyword>
<dbReference type="NCBIfam" id="TIGR02433">
    <property type="entry name" value="lysidine_TilS_C"/>
    <property type="match status" value="1"/>
</dbReference>
<dbReference type="InterPro" id="IPR012094">
    <property type="entry name" value="tRNA_Ile_lys_synt"/>
</dbReference>
<evidence type="ECO:0000259" key="9">
    <source>
        <dbReference type="SMART" id="SM00977"/>
    </source>
</evidence>
<evidence type="ECO:0000256" key="1">
    <source>
        <dbReference type="ARBA" id="ARBA00004496"/>
    </source>
</evidence>
<dbReference type="InterPro" id="IPR012795">
    <property type="entry name" value="tRNA_Ile_lys_synt_N"/>
</dbReference>
<dbReference type="HAMAP" id="MF_01161">
    <property type="entry name" value="tRNA_Ile_lys_synt"/>
    <property type="match status" value="1"/>
</dbReference>
<evidence type="ECO:0000256" key="3">
    <source>
        <dbReference type="ARBA" id="ARBA00022598"/>
    </source>
</evidence>
<keyword evidence="3 8" id="KW-0436">Ligase</keyword>
<name>A0A4Q8L130_9STRE</name>
<comment type="catalytic activity">
    <reaction evidence="7 8">
        <text>cytidine(34) in tRNA(Ile2) + L-lysine + ATP = lysidine(34) in tRNA(Ile2) + AMP + diphosphate + H(+)</text>
        <dbReference type="Rhea" id="RHEA:43744"/>
        <dbReference type="Rhea" id="RHEA-COMP:10625"/>
        <dbReference type="Rhea" id="RHEA-COMP:10670"/>
        <dbReference type="ChEBI" id="CHEBI:15378"/>
        <dbReference type="ChEBI" id="CHEBI:30616"/>
        <dbReference type="ChEBI" id="CHEBI:32551"/>
        <dbReference type="ChEBI" id="CHEBI:33019"/>
        <dbReference type="ChEBI" id="CHEBI:82748"/>
        <dbReference type="ChEBI" id="CHEBI:83665"/>
        <dbReference type="ChEBI" id="CHEBI:456215"/>
        <dbReference type="EC" id="6.3.4.19"/>
    </reaction>
</comment>
<evidence type="ECO:0000256" key="7">
    <source>
        <dbReference type="ARBA" id="ARBA00048539"/>
    </source>
</evidence>
<comment type="function">
    <text evidence="8">Ligates lysine onto the cytidine present at position 34 of the AUA codon-specific tRNA(Ile) that contains the anticodon CAU, in an ATP-dependent manner. Cytidine is converted to lysidine, thus changing the amino acid specificity of the tRNA from methionine to isoleucine.</text>
</comment>
<dbReference type="Pfam" id="PF01171">
    <property type="entry name" value="ATP_bind_3"/>
    <property type="match status" value="1"/>
</dbReference>
<comment type="similarity">
    <text evidence="8">Belongs to the tRNA(Ile)-lysidine synthase family.</text>
</comment>
<evidence type="ECO:0000256" key="5">
    <source>
        <dbReference type="ARBA" id="ARBA00022741"/>
    </source>
</evidence>
<dbReference type="PANTHER" id="PTHR43033">
    <property type="entry name" value="TRNA(ILE)-LYSIDINE SYNTHASE-RELATED"/>
    <property type="match status" value="1"/>
</dbReference>
<protein>
    <recommendedName>
        <fullName evidence="8">tRNA(Ile)-lysidine synthase</fullName>
        <ecNumber evidence="8">6.3.4.19</ecNumber>
    </recommendedName>
    <alternativeName>
        <fullName evidence="8">tRNA(Ile)-2-lysyl-cytidine synthase</fullName>
    </alternativeName>
    <alternativeName>
        <fullName evidence="8">tRNA(Ile)-lysidine synthetase</fullName>
    </alternativeName>
</protein>
<comment type="subcellular location">
    <subcellularLocation>
        <location evidence="1 8">Cytoplasm</location>
    </subcellularLocation>
</comment>
<dbReference type="InterPro" id="IPR011063">
    <property type="entry name" value="TilS/TtcA_N"/>
</dbReference>
<dbReference type="GO" id="GO:0006400">
    <property type="term" value="P:tRNA modification"/>
    <property type="evidence" value="ECO:0007669"/>
    <property type="project" value="UniProtKB-UniRule"/>
</dbReference>
<dbReference type="NCBIfam" id="TIGR02432">
    <property type="entry name" value="lysidine_TilS_N"/>
    <property type="match status" value="1"/>
</dbReference>
<dbReference type="EMBL" id="SHGT01000053">
    <property type="protein sequence ID" value="TAA09356.1"/>
    <property type="molecule type" value="Genomic_DNA"/>
</dbReference>
<dbReference type="SUPFAM" id="SSF52402">
    <property type="entry name" value="Adenine nucleotide alpha hydrolases-like"/>
    <property type="match status" value="1"/>
</dbReference>